<feature type="domain" description="F-box/LRR-repeat protein 15/At3g58940/PEG3-like LRR" evidence="2">
    <location>
        <begin position="117"/>
        <end position="212"/>
    </location>
</feature>
<evidence type="ECO:0000313" key="3">
    <source>
        <dbReference type="EMBL" id="KAK9054442.1"/>
    </source>
</evidence>
<dbReference type="SUPFAM" id="SSF81383">
    <property type="entry name" value="F-box domain"/>
    <property type="match status" value="1"/>
</dbReference>
<proteinExistence type="predicted"/>
<sequence>MKSKRLCEAEQSALDKISTVPQPVLETILCLLPTDEAARTSVLSREWKYKWTKIPKLELHLSDVSNGIIKGNMDMPRDSFDDILRILLSHQCQIDEFTLHLSTFKADRNSVAFDQIIRHLSKNHTIKKFSIVGSYHHMFYKLPVSFFSLHQLTDLVLCSIDIEPVDLDSQPIFNGFDSLRTLCLQNVGISTETLLRILANSPSLKSLTLLIGDSHHDDRYCTVIELFNCLSDIEDLTTFGYVFEWLDLELIPYELPSLLHLKYLSFKQMCFVDGSGLTFLLVLIKCSPKLEKIKLEIELEHACEEDSFVWEDYSDVWLENLNELEIERFGNLEHEMKFVKFILSRSSNLKKVCIMSTVDRNQESEMLKTFSQASRLSPVMITYKHFNDSCFKDL</sequence>
<name>A0AAP0CIP7_9ASTR</name>
<dbReference type="Pfam" id="PF24758">
    <property type="entry name" value="LRR_At5g56370"/>
    <property type="match status" value="1"/>
</dbReference>
<dbReference type="PANTHER" id="PTHR31639:SF315">
    <property type="entry name" value="LEUCINE-RICH REPEAT DOMAIN SUPERFAMILY, F-BOX-LIKE DOMAIN SUPERFAMILY"/>
    <property type="match status" value="1"/>
</dbReference>
<dbReference type="Gene3D" id="3.80.10.10">
    <property type="entry name" value="Ribonuclease Inhibitor"/>
    <property type="match status" value="1"/>
</dbReference>
<comment type="caution">
    <text evidence="3">The sequence shown here is derived from an EMBL/GenBank/DDBJ whole genome shotgun (WGS) entry which is preliminary data.</text>
</comment>
<reference evidence="3 4" key="1">
    <citation type="submission" date="2024-04" db="EMBL/GenBank/DDBJ databases">
        <title>The reference genome of an endangered Asteraceae, Deinandra increscens subsp. villosa, native to the Central Coast of California.</title>
        <authorList>
            <person name="Guilliams M."/>
            <person name="Hasenstab-Lehman K."/>
            <person name="Meyer R."/>
            <person name="Mcevoy S."/>
        </authorList>
    </citation>
    <scope>NUCLEOTIDE SEQUENCE [LARGE SCALE GENOMIC DNA]</scope>
    <source>
        <tissue evidence="3">Leaf</tissue>
    </source>
</reference>
<dbReference type="AlphaFoldDB" id="A0AAP0CIP7"/>
<feature type="domain" description="FBD" evidence="1">
    <location>
        <begin position="319"/>
        <end position="354"/>
    </location>
</feature>
<dbReference type="SUPFAM" id="SSF52047">
    <property type="entry name" value="RNI-like"/>
    <property type="match status" value="1"/>
</dbReference>
<accession>A0AAP0CIP7</accession>
<evidence type="ECO:0000259" key="2">
    <source>
        <dbReference type="Pfam" id="PF24758"/>
    </source>
</evidence>
<dbReference type="EMBL" id="JBCNJP010000025">
    <property type="protein sequence ID" value="KAK9054442.1"/>
    <property type="molecule type" value="Genomic_DNA"/>
</dbReference>
<protein>
    <recommendedName>
        <fullName evidence="5">F-box domain-containing protein</fullName>
    </recommendedName>
</protein>
<dbReference type="Pfam" id="PF08387">
    <property type="entry name" value="FBD"/>
    <property type="match status" value="1"/>
</dbReference>
<dbReference type="InterPro" id="IPR036047">
    <property type="entry name" value="F-box-like_dom_sf"/>
</dbReference>
<evidence type="ECO:0000313" key="4">
    <source>
        <dbReference type="Proteomes" id="UP001408789"/>
    </source>
</evidence>
<dbReference type="InterPro" id="IPR006566">
    <property type="entry name" value="FBD"/>
</dbReference>
<evidence type="ECO:0008006" key="5">
    <source>
        <dbReference type="Google" id="ProtNLM"/>
    </source>
</evidence>
<organism evidence="3 4">
    <name type="scientific">Deinandra increscens subsp. villosa</name>
    <dbReference type="NCBI Taxonomy" id="3103831"/>
    <lineage>
        <taxon>Eukaryota</taxon>
        <taxon>Viridiplantae</taxon>
        <taxon>Streptophyta</taxon>
        <taxon>Embryophyta</taxon>
        <taxon>Tracheophyta</taxon>
        <taxon>Spermatophyta</taxon>
        <taxon>Magnoliopsida</taxon>
        <taxon>eudicotyledons</taxon>
        <taxon>Gunneridae</taxon>
        <taxon>Pentapetalae</taxon>
        <taxon>asterids</taxon>
        <taxon>campanulids</taxon>
        <taxon>Asterales</taxon>
        <taxon>Asteraceae</taxon>
        <taxon>Asteroideae</taxon>
        <taxon>Heliantheae alliance</taxon>
        <taxon>Madieae</taxon>
        <taxon>Madiinae</taxon>
        <taxon>Deinandra</taxon>
    </lineage>
</organism>
<dbReference type="PANTHER" id="PTHR31639">
    <property type="entry name" value="F-BOX PROTEIN-LIKE"/>
    <property type="match status" value="1"/>
</dbReference>
<dbReference type="Proteomes" id="UP001408789">
    <property type="component" value="Unassembled WGS sequence"/>
</dbReference>
<gene>
    <name evidence="3" type="ORF">SSX86_025520</name>
</gene>
<evidence type="ECO:0000259" key="1">
    <source>
        <dbReference type="Pfam" id="PF08387"/>
    </source>
</evidence>
<dbReference type="InterPro" id="IPR032675">
    <property type="entry name" value="LRR_dom_sf"/>
</dbReference>
<dbReference type="InterPro" id="IPR055411">
    <property type="entry name" value="LRR_FXL15/At3g58940/PEG3-like"/>
</dbReference>
<keyword evidence="4" id="KW-1185">Reference proteome</keyword>